<keyword evidence="2" id="KW-1185">Reference proteome</keyword>
<sequence>MSYIVFHLCPRDMINTSMSNARLRILYPKGEKKAIKKKWEISVQVRCTI</sequence>
<evidence type="ECO:0000313" key="1">
    <source>
        <dbReference type="EnsemblMetazoa" id="GPPI023222-PA"/>
    </source>
</evidence>
<dbReference type="VEuPathDB" id="VectorBase:GPPI023222"/>
<accession>A0A1B0B9N2</accession>
<organism evidence="1 2">
    <name type="scientific">Glossina palpalis gambiensis</name>
    <dbReference type="NCBI Taxonomy" id="67801"/>
    <lineage>
        <taxon>Eukaryota</taxon>
        <taxon>Metazoa</taxon>
        <taxon>Ecdysozoa</taxon>
        <taxon>Arthropoda</taxon>
        <taxon>Hexapoda</taxon>
        <taxon>Insecta</taxon>
        <taxon>Pterygota</taxon>
        <taxon>Neoptera</taxon>
        <taxon>Endopterygota</taxon>
        <taxon>Diptera</taxon>
        <taxon>Brachycera</taxon>
        <taxon>Muscomorpha</taxon>
        <taxon>Hippoboscoidea</taxon>
        <taxon>Glossinidae</taxon>
        <taxon>Glossina</taxon>
    </lineage>
</organism>
<reference evidence="1" key="2">
    <citation type="submission" date="2020-05" db="UniProtKB">
        <authorList>
            <consortium name="EnsemblMetazoa"/>
        </authorList>
    </citation>
    <scope>IDENTIFICATION</scope>
    <source>
        <strain evidence="1">IAEA</strain>
    </source>
</reference>
<evidence type="ECO:0000313" key="2">
    <source>
        <dbReference type="Proteomes" id="UP000092460"/>
    </source>
</evidence>
<dbReference type="EMBL" id="JXJN01010497">
    <property type="status" value="NOT_ANNOTATED_CDS"/>
    <property type="molecule type" value="Genomic_DNA"/>
</dbReference>
<protein>
    <submittedName>
        <fullName evidence="1">Uncharacterized protein</fullName>
    </submittedName>
</protein>
<dbReference type="EnsemblMetazoa" id="GPPI023222-RA">
    <property type="protein sequence ID" value="GPPI023222-PA"/>
    <property type="gene ID" value="GPPI023222"/>
</dbReference>
<dbReference type="Proteomes" id="UP000092460">
    <property type="component" value="Unassembled WGS sequence"/>
</dbReference>
<reference evidence="2" key="1">
    <citation type="submission" date="2015-01" db="EMBL/GenBank/DDBJ databases">
        <authorList>
            <person name="Aksoy S."/>
            <person name="Warren W."/>
            <person name="Wilson R.K."/>
        </authorList>
    </citation>
    <scope>NUCLEOTIDE SEQUENCE [LARGE SCALE GENOMIC DNA]</scope>
    <source>
        <strain evidence="2">IAEA</strain>
    </source>
</reference>
<dbReference type="AlphaFoldDB" id="A0A1B0B9N2"/>
<name>A0A1B0B9N2_9MUSC</name>
<proteinExistence type="predicted"/>